<gene>
    <name evidence="5" type="ORF">HFQ381_LOCUS12082</name>
    <name evidence="3" type="ORF">KIK155_LOCUS21654</name>
    <name evidence="7" type="ORF">QYT958_LOCUS12733</name>
    <name evidence="8" type="ORF">TOA249_LOCUS22810</name>
    <name evidence="6" type="ORF">TSG867_LOCUS12529</name>
    <name evidence="4" type="ORF">UJA718_LOCUS4652</name>
</gene>
<dbReference type="EMBL" id="CAJOBR010001578">
    <property type="protein sequence ID" value="CAF4619149.1"/>
    <property type="molecule type" value="Genomic_DNA"/>
</dbReference>
<reference evidence="4" key="1">
    <citation type="submission" date="2021-02" db="EMBL/GenBank/DDBJ databases">
        <authorList>
            <person name="Nowell W R."/>
        </authorList>
    </citation>
    <scope>NUCLEOTIDE SEQUENCE</scope>
</reference>
<evidence type="ECO:0000313" key="8">
    <source>
        <dbReference type="EMBL" id="CAF4792125.1"/>
    </source>
</evidence>
<keyword evidence="2" id="KW-0812">Transmembrane</keyword>
<dbReference type="AlphaFoldDB" id="A0A820A1K2"/>
<dbReference type="Proteomes" id="UP000663862">
    <property type="component" value="Unassembled WGS sequence"/>
</dbReference>
<keyword evidence="2" id="KW-0472">Membrane</keyword>
<dbReference type="Proteomes" id="UP000663838">
    <property type="component" value="Unassembled WGS sequence"/>
</dbReference>
<comment type="caution">
    <text evidence="4">The sequence shown here is derived from an EMBL/GenBank/DDBJ whole genome shotgun (WGS) entry which is preliminary data.</text>
</comment>
<feature type="compositionally biased region" description="Basic residues" evidence="1">
    <location>
        <begin position="11"/>
        <end position="23"/>
    </location>
</feature>
<evidence type="ECO:0000313" key="4">
    <source>
        <dbReference type="EMBL" id="CAF4170286.1"/>
    </source>
</evidence>
<evidence type="ECO:0000313" key="6">
    <source>
        <dbReference type="EMBL" id="CAF4394530.1"/>
    </source>
</evidence>
<dbReference type="Proteomes" id="UP000663865">
    <property type="component" value="Unassembled WGS sequence"/>
</dbReference>
<keyword evidence="2" id="KW-1133">Transmembrane helix</keyword>
<dbReference type="Proteomes" id="UP000663851">
    <property type="component" value="Unassembled WGS sequence"/>
</dbReference>
<evidence type="ECO:0000313" key="3">
    <source>
        <dbReference type="EMBL" id="CAF3615730.1"/>
    </source>
</evidence>
<keyword evidence="9" id="KW-1185">Reference proteome</keyword>
<dbReference type="EMBL" id="CAJOBO010000717">
    <property type="protein sequence ID" value="CAF4277812.1"/>
    <property type="molecule type" value="Genomic_DNA"/>
</dbReference>
<evidence type="ECO:0000256" key="1">
    <source>
        <dbReference type="SAM" id="MobiDB-lite"/>
    </source>
</evidence>
<accession>A0A820A1K2</accession>
<feature type="region of interest" description="Disordered" evidence="1">
    <location>
        <begin position="1"/>
        <end position="23"/>
    </location>
</feature>
<dbReference type="EMBL" id="CAJOBS010002116">
    <property type="protein sequence ID" value="CAF4792125.1"/>
    <property type="molecule type" value="Genomic_DNA"/>
</dbReference>
<dbReference type="Proteomes" id="UP000663848">
    <property type="component" value="Unassembled WGS sequence"/>
</dbReference>
<evidence type="ECO:0000256" key="2">
    <source>
        <dbReference type="SAM" id="Phobius"/>
    </source>
</evidence>
<feature type="transmembrane region" description="Helical" evidence="2">
    <location>
        <begin position="171"/>
        <end position="193"/>
    </location>
</feature>
<dbReference type="EMBL" id="CAJNYV010003845">
    <property type="protein sequence ID" value="CAF3615730.1"/>
    <property type="molecule type" value="Genomic_DNA"/>
</dbReference>
<dbReference type="EMBL" id="CAJOBP010000379">
    <property type="protein sequence ID" value="CAF4170286.1"/>
    <property type="molecule type" value="Genomic_DNA"/>
</dbReference>
<dbReference type="Proteomes" id="UP000663873">
    <property type="component" value="Unassembled WGS sequence"/>
</dbReference>
<dbReference type="EMBL" id="CAJOBQ010000637">
    <property type="protein sequence ID" value="CAF4394530.1"/>
    <property type="molecule type" value="Genomic_DNA"/>
</dbReference>
<proteinExistence type="predicted"/>
<protein>
    <submittedName>
        <fullName evidence="4">Uncharacterized protein</fullName>
    </submittedName>
</protein>
<organism evidence="4 9">
    <name type="scientific">Rotaria socialis</name>
    <dbReference type="NCBI Taxonomy" id="392032"/>
    <lineage>
        <taxon>Eukaryota</taxon>
        <taxon>Metazoa</taxon>
        <taxon>Spiralia</taxon>
        <taxon>Gnathifera</taxon>
        <taxon>Rotifera</taxon>
        <taxon>Eurotatoria</taxon>
        <taxon>Bdelloidea</taxon>
        <taxon>Philodinida</taxon>
        <taxon>Philodinidae</taxon>
        <taxon>Rotaria</taxon>
    </lineage>
</organism>
<name>A0A820A1K2_9BILA</name>
<evidence type="ECO:0000313" key="7">
    <source>
        <dbReference type="EMBL" id="CAF4619149.1"/>
    </source>
</evidence>
<evidence type="ECO:0000313" key="9">
    <source>
        <dbReference type="Proteomes" id="UP000663873"/>
    </source>
</evidence>
<evidence type="ECO:0000313" key="5">
    <source>
        <dbReference type="EMBL" id="CAF4277812.1"/>
    </source>
</evidence>
<sequence length="194" mass="22569">MQSHNNSGLFRTKKYTTSHQKKKKYGRLFIRRSKIYPSVTNNSSSSRCNNFTVNYRPKTARIRHRRLRRKLFNGAGDEKPPVSSSNEQKYMDFSELEHIFDSAIRNKLPVELYKEKPQTTNVILTSEENLHQQSLSNIEPAVDTRIELSNQEPAGRKIDHRFIHKIKQHKILSAITLVTLSVMIGFLSVLIFIK</sequence>